<reference evidence="7" key="2">
    <citation type="submission" date="2025-08" db="UniProtKB">
        <authorList>
            <consortium name="RefSeq"/>
        </authorList>
    </citation>
    <scope>IDENTIFICATION</scope>
    <source>
        <strain evidence="7">S238N-H82</strain>
        <tissue evidence="7">Testes</tissue>
    </source>
</reference>
<accession>A0A9J7LSJ7</accession>
<dbReference type="Gene3D" id="3.40.50.300">
    <property type="entry name" value="P-loop containing nucleotide triphosphate hydrolases"/>
    <property type="match status" value="2"/>
</dbReference>
<dbReference type="PROSITE" id="PS51192">
    <property type="entry name" value="HELICASE_ATP_BIND_1"/>
    <property type="match status" value="1"/>
</dbReference>
<keyword evidence="6" id="KW-1185">Reference proteome</keyword>
<dbReference type="KEGG" id="bfo:118423434"/>
<dbReference type="InterPro" id="IPR001650">
    <property type="entry name" value="Helicase_C-like"/>
</dbReference>
<dbReference type="PANTHER" id="PTHR13710:SF157">
    <property type="entry name" value="DNA HELICASE"/>
    <property type="match status" value="1"/>
</dbReference>
<dbReference type="SMART" id="SM00490">
    <property type="entry name" value="HELICc"/>
    <property type="match status" value="1"/>
</dbReference>
<feature type="domain" description="Helicase ATP-binding" evidence="4">
    <location>
        <begin position="1"/>
        <end position="83"/>
    </location>
</feature>
<dbReference type="Pfam" id="PF00271">
    <property type="entry name" value="Helicase_C"/>
    <property type="match status" value="1"/>
</dbReference>
<dbReference type="PANTHER" id="PTHR13710">
    <property type="entry name" value="DNA HELICASE RECQ FAMILY MEMBER"/>
    <property type="match status" value="1"/>
</dbReference>
<name>A0A9J7LSJ7_BRAFL</name>
<dbReference type="OMA" id="RCIIATI"/>
<dbReference type="GO" id="GO:0005694">
    <property type="term" value="C:chromosome"/>
    <property type="evidence" value="ECO:0000318"/>
    <property type="project" value="GO_Central"/>
</dbReference>
<dbReference type="SUPFAM" id="SSF52540">
    <property type="entry name" value="P-loop containing nucleoside triphosphate hydrolases"/>
    <property type="match status" value="1"/>
</dbReference>
<protein>
    <recommendedName>
        <fullName evidence="3">DNA 3'-5' helicase</fullName>
        <ecNumber evidence="3">5.6.2.4</ecNumber>
    </recommendedName>
</protein>
<dbReference type="RefSeq" id="XP_035687480.1">
    <property type="nucleotide sequence ID" value="XM_035831587.1"/>
</dbReference>
<proteinExistence type="inferred from homology"/>
<gene>
    <name evidence="7" type="primary">LOC118423434</name>
</gene>
<feature type="domain" description="Helicase C-terminal" evidence="5">
    <location>
        <begin position="111"/>
        <end position="286"/>
    </location>
</feature>
<evidence type="ECO:0000313" key="6">
    <source>
        <dbReference type="Proteomes" id="UP000001554"/>
    </source>
</evidence>
<dbReference type="GeneID" id="118423434"/>
<comment type="similarity">
    <text evidence="1">Belongs to the helicase family. RecQ subfamily.</text>
</comment>
<sequence length="308" mass="34913">MSPETMSQKLWWTWLRDRSKDICLLALDEVHCLTTWGTSFREEYRKVPSVRGVLNCPVLMLTATATEAMVDEIIADLHLSNVEVVSVLPNRPNIHLQVRRATSDLSEELGWLVSHLKKGGKDAGRTLIYCRTINTVYQVWGWLMKQLGTSAWTEEPHTVRNRIVDMYHGQTDDQSQKRELEGFTQSDSCLRCVVATNAFGMGVQVDDVRYVIHWGPSKDVLSYWQEVGRCARDGQDGHAIMYVFPHSLNAKFINADMITLVRNCTGNKCIRKQVLEHLFVKGMDRSGLATACNLEHGCCSNCDDTCKS</sequence>
<evidence type="ECO:0000313" key="7">
    <source>
        <dbReference type="RefSeq" id="XP_035687480.1"/>
    </source>
</evidence>
<dbReference type="GO" id="GO:0043138">
    <property type="term" value="F:3'-5' DNA helicase activity"/>
    <property type="evidence" value="ECO:0000318"/>
    <property type="project" value="GO_Central"/>
</dbReference>
<dbReference type="InterPro" id="IPR027417">
    <property type="entry name" value="P-loop_NTPase"/>
</dbReference>
<dbReference type="EC" id="5.6.2.4" evidence="3"/>
<dbReference type="GO" id="GO:0000723">
    <property type="term" value="P:telomere maintenance"/>
    <property type="evidence" value="ECO:0000318"/>
    <property type="project" value="GO_Central"/>
</dbReference>
<dbReference type="GO" id="GO:0006260">
    <property type="term" value="P:DNA replication"/>
    <property type="evidence" value="ECO:0000318"/>
    <property type="project" value="GO_Central"/>
</dbReference>
<dbReference type="GO" id="GO:0000724">
    <property type="term" value="P:double-strand break repair via homologous recombination"/>
    <property type="evidence" value="ECO:0000318"/>
    <property type="project" value="GO_Central"/>
</dbReference>
<comment type="catalytic activity">
    <reaction evidence="2">
        <text>Couples ATP hydrolysis with the unwinding of duplex DNA by translocating in the 3'-5' direction.</text>
        <dbReference type="EC" id="5.6.2.4"/>
    </reaction>
</comment>
<dbReference type="OrthoDB" id="6086888at2759"/>
<dbReference type="GO" id="GO:0005737">
    <property type="term" value="C:cytoplasm"/>
    <property type="evidence" value="ECO:0000318"/>
    <property type="project" value="GO_Central"/>
</dbReference>
<evidence type="ECO:0000256" key="1">
    <source>
        <dbReference type="ARBA" id="ARBA00005446"/>
    </source>
</evidence>
<evidence type="ECO:0000259" key="5">
    <source>
        <dbReference type="PROSITE" id="PS51194"/>
    </source>
</evidence>
<dbReference type="InterPro" id="IPR014001">
    <property type="entry name" value="Helicase_ATP-bd"/>
</dbReference>
<evidence type="ECO:0000259" key="4">
    <source>
        <dbReference type="PROSITE" id="PS51192"/>
    </source>
</evidence>
<evidence type="ECO:0000256" key="2">
    <source>
        <dbReference type="ARBA" id="ARBA00034617"/>
    </source>
</evidence>
<dbReference type="GO" id="GO:0009378">
    <property type="term" value="F:four-way junction helicase activity"/>
    <property type="evidence" value="ECO:0000318"/>
    <property type="project" value="GO_Central"/>
</dbReference>
<reference evidence="6" key="1">
    <citation type="journal article" date="2020" name="Nat. Ecol. Evol.">
        <title>Deeply conserved synteny resolves early events in vertebrate evolution.</title>
        <authorList>
            <person name="Simakov O."/>
            <person name="Marletaz F."/>
            <person name="Yue J.X."/>
            <person name="O'Connell B."/>
            <person name="Jenkins J."/>
            <person name="Brandt A."/>
            <person name="Calef R."/>
            <person name="Tung C.H."/>
            <person name="Huang T.K."/>
            <person name="Schmutz J."/>
            <person name="Satoh N."/>
            <person name="Yu J.K."/>
            <person name="Putnam N.H."/>
            <person name="Green R.E."/>
            <person name="Rokhsar D.S."/>
        </authorList>
    </citation>
    <scope>NUCLEOTIDE SEQUENCE [LARGE SCALE GENOMIC DNA]</scope>
    <source>
        <strain evidence="6">S238N-H82</strain>
    </source>
</reference>
<dbReference type="GO" id="GO:0005654">
    <property type="term" value="C:nucleoplasm"/>
    <property type="evidence" value="ECO:0000318"/>
    <property type="project" value="GO_Central"/>
</dbReference>
<organism evidence="6 7">
    <name type="scientific">Branchiostoma floridae</name>
    <name type="common">Florida lancelet</name>
    <name type="synonym">Amphioxus</name>
    <dbReference type="NCBI Taxonomy" id="7739"/>
    <lineage>
        <taxon>Eukaryota</taxon>
        <taxon>Metazoa</taxon>
        <taxon>Chordata</taxon>
        <taxon>Cephalochordata</taxon>
        <taxon>Leptocardii</taxon>
        <taxon>Amphioxiformes</taxon>
        <taxon>Branchiostomatidae</taxon>
        <taxon>Branchiostoma</taxon>
    </lineage>
</organism>
<dbReference type="GO" id="GO:0005634">
    <property type="term" value="C:nucleus"/>
    <property type="evidence" value="ECO:0000318"/>
    <property type="project" value="GO_Central"/>
</dbReference>
<dbReference type="Proteomes" id="UP000001554">
    <property type="component" value="Chromosome 9"/>
</dbReference>
<dbReference type="AlphaFoldDB" id="A0A9J7LSJ7"/>
<dbReference type="PROSITE" id="PS51194">
    <property type="entry name" value="HELICASE_CTER"/>
    <property type="match status" value="1"/>
</dbReference>
<evidence type="ECO:0000256" key="3">
    <source>
        <dbReference type="ARBA" id="ARBA00034808"/>
    </source>
</evidence>